<organism evidence="1">
    <name type="scientific">uncultured sulfate-reducing bacterium</name>
    <dbReference type="NCBI Taxonomy" id="153939"/>
    <lineage>
        <taxon>Bacteria</taxon>
        <taxon>environmental samples</taxon>
    </lineage>
</organism>
<dbReference type="AlphaFoldDB" id="B2FDR2"/>
<dbReference type="InterPro" id="IPR036136">
    <property type="entry name" value="Nit/Sulf_reduc_fer-like_dom_sf"/>
</dbReference>
<gene>
    <name evidence="1" type="primary">dsrA</name>
</gene>
<proteinExistence type="predicted"/>
<reference evidence="1" key="1">
    <citation type="submission" date="2007-04" db="EMBL/GenBank/DDBJ databases">
        <title>Microbial response to substrate addition during anaerobic degradation of organic carbon in sediment from the Namibian shelf.</title>
        <authorList>
            <person name="Julies E."/>
            <person name="Leloup J."/>
            <person name="Kohls K."/>
            <person name="Bruchert V."/>
        </authorList>
    </citation>
    <scope>NUCLEOTIDE SEQUENCE</scope>
    <source>
        <strain evidence="1">DSR-DGGE-lam5</strain>
    </source>
</reference>
<sequence length="131" mass="14305">HRKAGGIVGGFRYGGRVIGPLFGRPGQVPFNGAFHNHAFNQPPGKFYNHYLSQKLLEPLGERGSGITNIAGSTGGHYLTGTTTPQLEEIFYELTHTDQDLAVRSNLVPFSCCVWPSPCRVACKIPRAHPVF</sequence>
<name>B2FDR2_9BACT</name>
<protein>
    <submittedName>
        <fullName evidence="1">Dissimilatory sulfite reductase alpha subunit</fullName>
    </submittedName>
</protein>
<feature type="non-terminal residue" evidence="1">
    <location>
        <position position="1"/>
    </location>
</feature>
<dbReference type="SUPFAM" id="SSF55124">
    <property type="entry name" value="Nitrite/Sulfite reductase N-terminal domain-like"/>
    <property type="match status" value="1"/>
</dbReference>
<accession>B2FDR2</accession>
<evidence type="ECO:0000313" key="1">
    <source>
        <dbReference type="EMBL" id="CAM91314.1"/>
    </source>
</evidence>
<dbReference type="EMBL" id="AM697658">
    <property type="protein sequence ID" value="CAM91314.1"/>
    <property type="molecule type" value="Genomic_DNA"/>
</dbReference>
<dbReference type="GO" id="GO:0016491">
    <property type="term" value="F:oxidoreductase activity"/>
    <property type="evidence" value="ECO:0007669"/>
    <property type="project" value="InterPro"/>
</dbReference>
<feature type="non-terminal residue" evidence="1">
    <location>
        <position position="131"/>
    </location>
</feature>
<dbReference type="Gene3D" id="3.30.70.2500">
    <property type="match status" value="1"/>
</dbReference>